<protein>
    <submittedName>
        <fullName evidence="1">Uncharacterized protein</fullName>
    </submittedName>
</protein>
<sequence>MTTETIKEKIRFYEKKLNKYITEDITEDNWKVAKIYLDAKWDWTEIGILFKEIDEMKNAIQ</sequence>
<dbReference type="EMBL" id="HM037272">
    <property type="protein sequence ID" value="ADU03113.1"/>
    <property type="molecule type" value="Genomic_DNA"/>
</dbReference>
<organism evidence="1">
    <name type="scientific">Bacillus thuringiensis serovar chinensis CT-43</name>
    <dbReference type="NCBI Taxonomy" id="541229"/>
    <lineage>
        <taxon>Bacteria</taxon>
        <taxon>Bacillati</taxon>
        <taxon>Bacillota</taxon>
        <taxon>Bacilli</taxon>
        <taxon>Bacillales</taxon>
        <taxon>Bacillaceae</taxon>
        <taxon>Bacillus</taxon>
        <taxon>Bacillus cereus group</taxon>
    </lineage>
</organism>
<accession>E7CGH4</accession>
<evidence type="ECO:0000313" key="1">
    <source>
        <dbReference type="EMBL" id="ADU03113.1"/>
    </source>
</evidence>
<dbReference type="AlphaFoldDB" id="E7CGH4"/>
<proteinExistence type="predicted"/>
<geneLocation type="plasmid" evidence="1">
    <name>pBMB0558</name>
</geneLocation>
<gene>
    <name evidence="1" type="ORF">pBMB0558_00235</name>
</gene>
<keyword evidence="1" id="KW-0614">Plasmid</keyword>
<reference evidence="1" key="1">
    <citation type="journal article" date="2010" name="J. Biol. Chem.">
        <title>Genome-wide Screening Reveals the Genetic Determinants of an Antibiotic Insecticide in Bacillus thuringiensis.</title>
        <authorList>
            <person name="Liu X.Y."/>
            <person name="Ruan L.F."/>
            <person name="Hu Z.F."/>
            <person name="Peng D.H."/>
            <person name="Cao S.Y."/>
            <person name="Yu Z.N."/>
            <person name="Liu Y."/>
            <person name="Zheng J.S."/>
            <person name="Sun M."/>
        </authorList>
    </citation>
    <scope>NUCLEOTIDE SEQUENCE</scope>
    <source>
        <strain evidence="1">CT-43</strain>
        <plasmid evidence="1">pBMB0558</plasmid>
    </source>
</reference>
<name>E7CGH4_BACTU</name>